<sequence length="589" mass="65359">MSSLQGNPSSLGKRPTPSHPDLGEGGPSHPLHPRKKQKTKNSDLPSPGFWDNLSKIFLEEDALRELNRRNTSGSLGHQNKPLSHVACNFGPSADEILAASSPTALNVIRQSARVGGPDVQDLRGYCIFVRRPVGTVFNQSKAKDGKPEPRLSRLGSSPISVIEEYAEEYAETYGEKNAEEDSEECTEKYTEEYSEENTEKYADEDSEMRANGPYGGNFRQRLEDNGIFPDGHQNPESSSPTEPKNIDDILLALSKPRGSLKRSRFSSDDFREFKRANTSARREADVLVDVIPIISGERGGLQYRARDILFNNLDRMTDCKVPATQPDVYYGASPGQLDPNIRKELSTSVIPSSQLNLPLAPNFFLEVKGPKGTPEVAENQAIHNGATGARGIHALQAYKQEETQYDKKSYTITSTYQDGVLKMYASHPLPPSKPGEKRRYVTTQLNSWSLTGNVNTFREAASAYRNGRDWAKQQRDGMIRQANARESGEDHDLFDKKLARDVVDTADEEAIEYVSSDAKLKESLDMIFGIKPLAKPGRSEAKLRRALSTGSLTRGGHDSRVPQMSNDRIATVATVLLAISLCFWYWLCA</sequence>
<accession>A0ABR0S9Z0</accession>
<reference evidence="4 5" key="1">
    <citation type="submission" date="2024-01" db="EMBL/GenBank/DDBJ databases">
        <title>Complete genome of Cladobotryum mycophilum ATHUM6906.</title>
        <authorList>
            <person name="Christinaki A.C."/>
            <person name="Myridakis A.I."/>
            <person name="Kouvelis V.N."/>
        </authorList>
    </citation>
    <scope>NUCLEOTIDE SEQUENCE [LARGE SCALE GENOMIC DNA]</scope>
    <source>
        <strain evidence="4 5">ATHUM6906</strain>
    </source>
</reference>
<evidence type="ECO:0000256" key="1">
    <source>
        <dbReference type="SAM" id="MobiDB-lite"/>
    </source>
</evidence>
<dbReference type="Pfam" id="PF25545">
    <property type="entry name" value="DUF7924"/>
    <property type="match status" value="1"/>
</dbReference>
<feature type="compositionally biased region" description="Basic and acidic residues" evidence="1">
    <location>
        <begin position="173"/>
        <end position="203"/>
    </location>
</feature>
<protein>
    <recommendedName>
        <fullName evidence="3">DUF7924 domain-containing protein</fullName>
    </recommendedName>
</protein>
<dbReference type="Proteomes" id="UP001338125">
    <property type="component" value="Unassembled WGS sequence"/>
</dbReference>
<feature type="domain" description="DUF7924" evidence="3">
    <location>
        <begin position="314"/>
        <end position="481"/>
    </location>
</feature>
<comment type="caution">
    <text evidence="4">The sequence shown here is derived from an EMBL/GenBank/DDBJ whole genome shotgun (WGS) entry which is preliminary data.</text>
</comment>
<proteinExistence type="predicted"/>
<evidence type="ECO:0000259" key="3">
    <source>
        <dbReference type="Pfam" id="PF25545"/>
    </source>
</evidence>
<dbReference type="InterPro" id="IPR057684">
    <property type="entry name" value="DUF7924"/>
</dbReference>
<evidence type="ECO:0000313" key="4">
    <source>
        <dbReference type="EMBL" id="KAK5988595.1"/>
    </source>
</evidence>
<feature type="transmembrane region" description="Helical" evidence="2">
    <location>
        <begin position="569"/>
        <end position="587"/>
    </location>
</feature>
<keyword evidence="2" id="KW-0812">Transmembrane</keyword>
<dbReference type="EMBL" id="JAVFKD010000015">
    <property type="protein sequence ID" value="KAK5988595.1"/>
    <property type="molecule type" value="Genomic_DNA"/>
</dbReference>
<evidence type="ECO:0000313" key="5">
    <source>
        <dbReference type="Proteomes" id="UP001338125"/>
    </source>
</evidence>
<evidence type="ECO:0000256" key="2">
    <source>
        <dbReference type="SAM" id="Phobius"/>
    </source>
</evidence>
<keyword evidence="5" id="KW-1185">Reference proteome</keyword>
<feature type="compositionally biased region" description="Polar residues" evidence="1">
    <location>
        <begin position="1"/>
        <end position="10"/>
    </location>
</feature>
<feature type="region of interest" description="Disordered" evidence="1">
    <location>
        <begin position="173"/>
        <end position="244"/>
    </location>
</feature>
<gene>
    <name evidence="4" type="ORF">PT974_10081</name>
</gene>
<keyword evidence="2" id="KW-0472">Membrane</keyword>
<name>A0ABR0S9Z0_9HYPO</name>
<keyword evidence="2" id="KW-1133">Transmembrane helix</keyword>
<feature type="region of interest" description="Disordered" evidence="1">
    <location>
        <begin position="1"/>
        <end position="47"/>
    </location>
</feature>
<organism evidence="4 5">
    <name type="scientific">Cladobotryum mycophilum</name>
    <dbReference type="NCBI Taxonomy" id="491253"/>
    <lineage>
        <taxon>Eukaryota</taxon>
        <taxon>Fungi</taxon>
        <taxon>Dikarya</taxon>
        <taxon>Ascomycota</taxon>
        <taxon>Pezizomycotina</taxon>
        <taxon>Sordariomycetes</taxon>
        <taxon>Hypocreomycetidae</taxon>
        <taxon>Hypocreales</taxon>
        <taxon>Hypocreaceae</taxon>
        <taxon>Cladobotryum</taxon>
    </lineage>
</organism>